<comment type="catalytic activity">
    <reaction evidence="7">
        <text>inosine + phosphate = alpha-D-ribose 1-phosphate + hypoxanthine</text>
        <dbReference type="Rhea" id="RHEA:27646"/>
        <dbReference type="ChEBI" id="CHEBI:17368"/>
        <dbReference type="ChEBI" id="CHEBI:17596"/>
        <dbReference type="ChEBI" id="CHEBI:43474"/>
        <dbReference type="ChEBI" id="CHEBI:57720"/>
        <dbReference type="EC" id="2.4.2.1"/>
    </reaction>
</comment>
<proteinExistence type="inferred from homology"/>
<keyword evidence="6" id="KW-0808">Transferase</keyword>
<comment type="caution">
    <text evidence="14">The sequence shown here is derived from an EMBL/GenBank/DDBJ whole genome shotgun (WGS) entry which is preliminary data.</text>
</comment>
<dbReference type="NCBIfam" id="TIGR01697">
    <property type="entry name" value="PNPH-PUNA-XAPA"/>
    <property type="match status" value="1"/>
</dbReference>
<evidence type="ECO:0000256" key="3">
    <source>
        <dbReference type="ARBA" id="ARBA00011886"/>
    </source>
</evidence>
<evidence type="ECO:0000256" key="2">
    <source>
        <dbReference type="ARBA" id="ARBA00006751"/>
    </source>
</evidence>
<gene>
    <name evidence="14" type="ORF">BV898_04652</name>
</gene>
<evidence type="ECO:0000256" key="12">
    <source>
        <dbReference type="ARBA" id="ARBA00033072"/>
    </source>
</evidence>
<dbReference type="InterPro" id="IPR011268">
    <property type="entry name" value="Purine_phosphorylase"/>
</dbReference>
<evidence type="ECO:0000259" key="13">
    <source>
        <dbReference type="Pfam" id="PF01048"/>
    </source>
</evidence>
<dbReference type="InterPro" id="IPR035994">
    <property type="entry name" value="Nucleoside_phosphorylase_sf"/>
</dbReference>
<dbReference type="EC" id="2.4.2.1" evidence="3"/>
<evidence type="ECO:0000256" key="5">
    <source>
        <dbReference type="ARBA" id="ARBA00022676"/>
    </source>
</evidence>
<dbReference type="PANTHER" id="PTHR11904">
    <property type="entry name" value="METHYLTHIOADENOSINE/PURINE NUCLEOSIDE PHOSPHORYLASE"/>
    <property type="match status" value="1"/>
</dbReference>
<comment type="catalytic activity">
    <reaction evidence="8">
        <text>2'-deoxyguanosine + phosphate = 2-deoxy-alpha-D-ribose 1-phosphate + guanine</text>
        <dbReference type="Rhea" id="RHEA:27738"/>
        <dbReference type="ChEBI" id="CHEBI:16235"/>
        <dbReference type="ChEBI" id="CHEBI:17172"/>
        <dbReference type="ChEBI" id="CHEBI:43474"/>
        <dbReference type="ChEBI" id="CHEBI:57259"/>
        <dbReference type="EC" id="2.4.2.1"/>
    </reaction>
</comment>
<evidence type="ECO:0000313" key="15">
    <source>
        <dbReference type="Proteomes" id="UP000192578"/>
    </source>
</evidence>
<dbReference type="SUPFAM" id="SSF53167">
    <property type="entry name" value="Purine and uridine phosphorylases"/>
    <property type="match status" value="1"/>
</dbReference>
<reference evidence="15" key="1">
    <citation type="submission" date="2017-01" db="EMBL/GenBank/DDBJ databases">
        <title>Comparative genomics of anhydrobiosis in the tardigrade Hypsibius dujardini.</title>
        <authorList>
            <person name="Yoshida Y."/>
            <person name="Koutsovoulos G."/>
            <person name="Laetsch D."/>
            <person name="Stevens L."/>
            <person name="Kumar S."/>
            <person name="Horikawa D."/>
            <person name="Ishino K."/>
            <person name="Komine S."/>
            <person name="Tomita M."/>
            <person name="Blaxter M."/>
            <person name="Arakawa K."/>
        </authorList>
    </citation>
    <scope>NUCLEOTIDE SEQUENCE [LARGE SCALE GENOMIC DNA]</scope>
    <source>
        <strain evidence="15">Z151</strain>
    </source>
</reference>
<evidence type="ECO:0000256" key="4">
    <source>
        <dbReference type="ARBA" id="ARBA00013834"/>
    </source>
</evidence>
<evidence type="ECO:0000256" key="6">
    <source>
        <dbReference type="ARBA" id="ARBA00022679"/>
    </source>
</evidence>
<evidence type="ECO:0000256" key="11">
    <source>
        <dbReference type="ARBA" id="ARBA00031036"/>
    </source>
</evidence>
<dbReference type="Pfam" id="PF01048">
    <property type="entry name" value="PNP_UDP_1"/>
    <property type="match status" value="1"/>
</dbReference>
<sequence length="446" mass="49022">MIQFNIALGATELEARRKATKAIIEFTEDPTTADGLIYNVIHGDPPVDYRLPVRFEQKQETLRSGKPVQVTYTLEPFHAGADTVATMSSHFIGIGNDLNYDIEYNFVETGFLLICKTGNIRAKRCPNLITTRSIMGDPSPSLLGSRADVVAPAFGMSEVGGKADLKSLPYEEYERTANHLLDRTRYRPKVAVICGSGLSGLGSTLQDADSFRYDSIPNFPVSTVVGHIGRLVFGLLNGTAVVCMQGRFHMYEGYPQWKITFPVRIFKLLGVETLVVTNAAGGLNPDYTVGDIMLIKDHINFPGFAGMNPLSGMNDDRWGTRFPPMNDAYDKVLRRIARETVLELGFSKFVQEGVYAMIGGPNFETCTEARFLHQSGGDAVGMSTVAEVIVARHCGMRVIGFSLISNMVIQDEDSDETPNHEEVLATGIQRTKDMQDLVAGIISKCN</sequence>
<feature type="domain" description="Nucleoside phosphorylase" evidence="13">
    <location>
        <begin position="189"/>
        <end position="442"/>
    </location>
</feature>
<dbReference type="NCBIfam" id="TIGR01700">
    <property type="entry name" value="PNPH"/>
    <property type="match status" value="1"/>
</dbReference>
<organism evidence="14 15">
    <name type="scientific">Hypsibius exemplaris</name>
    <name type="common">Freshwater tardigrade</name>
    <dbReference type="NCBI Taxonomy" id="2072580"/>
    <lineage>
        <taxon>Eukaryota</taxon>
        <taxon>Metazoa</taxon>
        <taxon>Ecdysozoa</taxon>
        <taxon>Tardigrada</taxon>
        <taxon>Eutardigrada</taxon>
        <taxon>Parachela</taxon>
        <taxon>Hypsibioidea</taxon>
        <taxon>Hypsibiidae</taxon>
        <taxon>Hypsibius</taxon>
    </lineage>
</organism>
<dbReference type="AlphaFoldDB" id="A0A1W0X1T2"/>
<dbReference type="Proteomes" id="UP000192578">
    <property type="component" value="Unassembled WGS sequence"/>
</dbReference>
<dbReference type="Gene3D" id="3.40.50.1580">
    <property type="entry name" value="Nucleoside phosphorylase domain"/>
    <property type="match status" value="1"/>
</dbReference>
<evidence type="ECO:0000256" key="7">
    <source>
        <dbReference type="ARBA" id="ARBA00023918"/>
    </source>
</evidence>
<dbReference type="EMBL" id="MTYJ01000023">
    <property type="protein sequence ID" value="OQV21445.1"/>
    <property type="molecule type" value="Genomic_DNA"/>
</dbReference>
<dbReference type="UniPathway" id="UPA00606"/>
<evidence type="ECO:0000256" key="1">
    <source>
        <dbReference type="ARBA" id="ARBA00005058"/>
    </source>
</evidence>
<dbReference type="CDD" id="cd09009">
    <property type="entry name" value="PNP-EcPNPII_like"/>
    <property type="match status" value="1"/>
</dbReference>
<dbReference type="FunFam" id="3.40.50.1580:FF:000004">
    <property type="entry name" value="Purine nucleoside phosphorylase"/>
    <property type="match status" value="1"/>
</dbReference>
<dbReference type="OrthoDB" id="10261782at2759"/>
<comment type="similarity">
    <text evidence="2">Belongs to the PNP/MTAP phosphorylase family.</text>
</comment>
<comment type="pathway">
    <text evidence="1">Purine metabolism; purine nucleoside salvage.</text>
</comment>
<dbReference type="InterPro" id="IPR011270">
    <property type="entry name" value="Pur_Nuc_Pase_Ino/Guo-sp"/>
</dbReference>
<keyword evidence="15" id="KW-1185">Reference proteome</keyword>
<dbReference type="InterPro" id="IPR000845">
    <property type="entry name" value="Nucleoside_phosphorylase_d"/>
</dbReference>
<evidence type="ECO:0000256" key="10">
    <source>
        <dbReference type="ARBA" id="ARBA00023970"/>
    </source>
</evidence>
<dbReference type="PANTHER" id="PTHR11904:SF9">
    <property type="entry name" value="PURINE NUCLEOSIDE PHOSPHORYLASE-RELATED"/>
    <property type="match status" value="1"/>
</dbReference>
<evidence type="ECO:0000313" key="14">
    <source>
        <dbReference type="EMBL" id="OQV21445.1"/>
    </source>
</evidence>
<name>A0A1W0X1T2_HYPEX</name>
<keyword evidence="5" id="KW-0328">Glycosyltransferase</keyword>
<dbReference type="GO" id="GO:0009116">
    <property type="term" value="P:nucleoside metabolic process"/>
    <property type="evidence" value="ECO:0007669"/>
    <property type="project" value="InterPro"/>
</dbReference>
<dbReference type="GO" id="GO:0004731">
    <property type="term" value="F:purine-nucleoside phosphorylase activity"/>
    <property type="evidence" value="ECO:0007669"/>
    <property type="project" value="UniProtKB-EC"/>
</dbReference>
<evidence type="ECO:0000256" key="9">
    <source>
        <dbReference type="ARBA" id="ARBA00023950"/>
    </source>
</evidence>
<accession>A0A1W0X1T2</accession>
<comment type="catalytic activity">
    <reaction evidence="9">
        <text>2'-deoxyinosine + phosphate = 2-deoxy-alpha-D-ribose 1-phosphate + hypoxanthine</text>
        <dbReference type="Rhea" id="RHEA:27750"/>
        <dbReference type="ChEBI" id="CHEBI:17368"/>
        <dbReference type="ChEBI" id="CHEBI:28997"/>
        <dbReference type="ChEBI" id="CHEBI:43474"/>
        <dbReference type="ChEBI" id="CHEBI:57259"/>
        <dbReference type="EC" id="2.4.2.1"/>
    </reaction>
</comment>
<dbReference type="GO" id="GO:0005737">
    <property type="term" value="C:cytoplasm"/>
    <property type="evidence" value="ECO:0007669"/>
    <property type="project" value="TreeGrafter"/>
</dbReference>
<comment type="catalytic activity">
    <reaction evidence="10">
        <text>guanosine + phosphate = alpha-D-ribose 1-phosphate + guanine</text>
        <dbReference type="Rhea" id="RHEA:13233"/>
        <dbReference type="ChEBI" id="CHEBI:16235"/>
        <dbReference type="ChEBI" id="CHEBI:16750"/>
        <dbReference type="ChEBI" id="CHEBI:43474"/>
        <dbReference type="ChEBI" id="CHEBI:57720"/>
        <dbReference type="EC" id="2.4.2.1"/>
    </reaction>
</comment>
<evidence type="ECO:0000256" key="8">
    <source>
        <dbReference type="ARBA" id="ARBA00023929"/>
    </source>
</evidence>
<protein>
    <recommendedName>
        <fullName evidence="4">Purine nucleoside phosphorylase</fullName>
        <ecNumber evidence="3">2.4.2.1</ecNumber>
    </recommendedName>
    <alternativeName>
        <fullName evidence="12">Inosine phosphorylase</fullName>
    </alternativeName>
    <alternativeName>
        <fullName evidence="11">Inosine-guanosine phosphorylase</fullName>
    </alternativeName>
</protein>
<dbReference type="NCBIfam" id="NF006054">
    <property type="entry name" value="PRK08202.1"/>
    <property type="match status" value="1"/>
</dbReference>